<dbReference type="InterPro" id="IPR032687">
    <property type="entry name" value="AraC-type_N"/>
</dbReference>
<proteinExistence type="predicted"/>
<dbReference type="Proteomes" id="UP000253529">
    <property type="component" value="Unassembled WGS sequence"/>
</dbReference>
<evidence type="ECO:0000313" key="5">
    <source>
        <dbReference type="EMBL" id="RBP16211.1"/>
    </source>
</evidence>
<evidence type="ECO:0000256" key="2">
    <source>
        <dbReference type="ARBA" id="ARBA00023125"/>
    </source>
</evidence>
<sequence length="356" mass="38536">MTKRASPTSIGVSARRVVAALSARGVDPNAVLRRAGLCLEDVSDTDRRLSARAENALIELAAEATDEPLFGLRLTEESVFRETGLIFYMLKASATLGSAIALYARYIPIANAGRVLEAALPAEGPGTVVFHYVGAPRPSLRHTVEYHMTAFVKYMRDVAGPQVSPSCVTVSHARSGPIDPFERFFRCPVAFGGEADRLVFDRATLDTPTLEGDPALLELLCGYADKAMTRLGGAKESFRAAVETEVHRKLPHGGASIDEVARALNIGTRSLIRRLSEEGTSFSEVRDTLRRSLALAYLKNEQLSLCQIAWLLGYSEIGAFSTGFRRWFATTPGAARDDADLLARLDRPGRPPAAAS</sequence>
<dbReference type="SMART" id="SM00342">
    <property type="entry name" value="HTH_ARAC"/>
    <property type="match status" value="1"/>
</dbReference>
<dbReference type="RefSeq" id="WP_113888533.1">
    <property type="nucleotide sequence ID" value="NZ_QNRK01000006.1"/>
</dbReference>
<dbReference type="PANTHER" id="PTHR47894:SF4">
    <property type="entry name" value="HTH-TYPE TRANSCRIPTIONAL REGULATOR GADX"/>
    <property type="match status" value="1"/>
</dbReference>
<dbReference type="Pfam" id="PF12625">
    <property type="entry name" value="Arabinose_bd"/>
    <property type="match status" value="1"/>
</dbReference>
<name>A0A366FNR0_9HYPH</name>
<dbReference type="InterPro" id="IPR018060">
    <property type="entry name" value="HTH_AraC"/>
</dbReference>
<keyword evidence="6" id="KW-1185">Reference proteome</keyword>
<keyword evidence="1" id="KW-0805">Transcription regulation</keyword>
<dbReference type="OrthoDB" id="9805730at2"/>
<organism evidence="5 6">
    <name type="scientific">Roseiarcus fermentans</name>
    <dbReference type="NCBI Taxonomy" id="1473586"/>
    <lineage>
        <taxon>Bacteria</taxon>
        <taxon>Pseudomonadati</taxon>
        <taxon>Pseudomonadota</taxon>
        <taxon>Alphaproteobacteria</taxon>
        <taxon>Hyphomicrobiales</taxon>
        <taxon>Roseiarcaceae</taxon>
        <taxon>Roseiarcus</taxon>
    </lineage>
</organism>
<comment type="caution">
    <text evidence="5">The sequence shown here is derived from an EMBL/GenBank/DDBJ whole genome shotgun (WGS) entry which is preliminary data.</text>
</comment>
<feature type="domain" description="HTH araC/xylS-type" evidence="4">
    <location>
        <begin position="236"/>
        <end position="338"/>
    </location>
</feature>
<evidence type="ECO:0000259" key="4">
    <source>
        <dbReference type="PROSITE" id="PS01124"/>
    </source>
</evidence>
<dbReference type="GO" id="GO:0003700">
    <property type="term" value="F:DNA-binding transcription factor activity"/>
    <property type="evidence" value="ECO:0007669"/>
    <property type="project" value="InterPro"/>
</dbReference>
<dbReference type="Gene3D" id="1.10.10.60">
    <property type="entry name" value="Homeodomain-like"/>
    <property type="match status" value="1"/>
</dbReference>
<dbReference type="Pfam" id="PF12833">
    <property type="entry name" value="HTH_18"/>
    <property type="match status" value="1"/>
</dbReference>
<dbReference type="InterPro" id="IPR009057">
    <property type="entry name" value="Homeodomain-like_sf"/>
</dbReference>
<accession>A0A366FNR0</accession>
<dbReference type="PROSITE" id="PS01124">
    <property type="entry name" value="HTH_ARAC_FAMILY_2"/>
    <property type="match status" value="1"/>
</dbReference>
<gene>
    <name evidence="5" type="ORF">DFR50_106173</name>
</gene>
<dbReference type="GO" id="GO:0005829">
    <property type="term" value="C:cytosol"/>
    <property type="evidence" value="ECO:0007669"/>
    <property type="project" value="TreeGrafter"/>
</dbReference>
<evidence type="ECO:0000313" key="6">
    <source>
        <dbReference type="Proteomes" id="UP000253529"/>
    </source>
</evidence>
<dbReference type="EMBL" id="QNRK01000006">
    <property type="protein sequence ID" value="RBP16211.1"/>
    <property type="molecule type" value="Genomic_DNA"/>
</dbReference>
<keyword evidence="2 5" id="KW-0238">DNA-binding</keyword>
<dbReference type="SUPFAM" id="SSF46689">
    <property type="entry name" value="Homeodomain-like"/>
    <property type="match status" value="1"/>
</dbReference>
<evidence type="ECO:0000256" key="3">
    <source>
        <dbReference type="ARBA" id="ARBA00023163"/>
    </source>
</evidence>
<dbReference type="AlphaFoldDB" id="A0A366FNR0"/>
<protein>
    <submittedName>
        <fullName evidence="5">AraC-like DNA-binding protein</fullName>
    </submittedName>
</protein>
<reference evidence="5 6" key="1">
    <citation type="submission" date="2018-06" db="EMBL/GenBank/DDBJ databases">
        <title>Genomic Encyclopedia of Type Strains, Phase IV (KMG-IV): sequencing the most valuable type-strain genomes for metagenomic binning, comparative biology and taxonomic classification.</title>
        <authorList>
            <person name="Goeker M."/>
        </authorList>
    </citation>
    <scope>NUCLEOTIDE SEQUENCE [LARGE SCALE GENOMIC DNA]</scope>
    <source>
        <strain evidence="5 6">DSM 24875</strain>
    </source>
</reference>
<dbReference type="GO" id="GO:0000976">
    <property type="term" value="F:transcription cis-regulatory region binding"/>
    <property type="evidence" value="ECO:0007669"/>
    <property type="project" value="TreeGrafter"/>
</dbReference>
<dbReference type="PANTHER" id="PTHR47894">
    <property type="entry name" value="HTH-TYPE TRANSCRIPTIONAL REGULATOR GADX"/>
    <property type="match status" value="1"/>
</dbReference>
<keyword evidence="3" id="KW-0804">Transcription</keyword>
<evidence type="ECO:0000256" key="1">
    <source>
        <dbReference type="ARBA" id="ARBA00023015"/>
    </source>
</evidence>